<dbReference type="Proteomes" id="UP001252875">
    <property type="component" value="Unassembled WGS sequence"/>
</dbReference>
<reference evidence="1 2" key="1">
    <citation type="submission" date="2023-03" db="EMBL/GenBank/DDBJ databases">
        <authorList>
            <person name="Shen W."/>
            <person name="Cai J."/>
        </authorList>
    </citation>
    <scope>NUCLEOTIDE SEQUENCE [LARGE SCALE GENOMIC DNA]</scope>
    <source>
        <strain evidence="1 2">D6-4</strain>
    </source>
</reference>
<accession>A0ABU3EYV8</accession>
<proteinExistence type="predicted"/>
<protein>
    <submittedName>
        <fullName evidence="1">DUF2922 family protein</fullName>
    </submittedName>
</protein>
<evidence type="ECO:0000313" key="2">
    <source>
        <dbReference type="Proteomes" id="UP001252875"/>
    </source>
</evidence>
<dbReference type="RefSeq" id="WP_088931878.1">
    <property type="nucleotide sequence ID" value="NZ_JAFLVV010000079.1"/>
</dbReference>
<dbReference type="EMBL" id="JARPYI010000004">
    <property type="protein sequence ID" value="MDT2600069.1"/>
    <property type="molecule type" value="Genomic_DNA"/>
</dbReference>
<keyword evidence="2" id="KW-1185">Reference proteome</keyword>
<organism evidence="1 2">
    <name type="scientific">Enterococcus hulanensis</name>
    <dbReference type="NCBI Taxonomy" id="2559929"/>
    <lineage>
        <taxon>Bacteria</taxon>
        <taxon>Bacillati</taxon>
        <taxon>Bacillota</taxon>
        <taxon>Bacilli</taxon>
        <taxon>Lactobacillales</taxon>
        <taxon>Enterococcaceae</taxon>
        <taxon>Enterococcus</taxon>
    </lineage>
</organism>
<gene>
    <name evidence="1" type="ORF">P7D85_09805</name>
</gene>
<name>A0ABU3EYV8_9ENTE</name>
<dbReference type="Pfam" id="PF11148">
    <property type="entry name" value="DUF2922"/>
    <property type="match status" value="1"/>
</dbReference>
<comment type="caution">
    <text evidence="1">The sequence shown here is derived from an EMBL/GenBank/DDBJ whole genome shotgun (WGS) entry which is preliminary data.</text>
</comment>
<sequence>MLKLVANFKTSEGRSQTWSFDNPTTTKSSTEIEDLLDRLSNVKLFEKDGALLFNTVDGANYVETTETEIFKKKA</sequence>
<dbReference type="InterPro" id="IPR021321">
    <property type="entry name" value="DUF2922"/>
</dbReference>
<evidence type="ECO:0000313" key="1">
    <source>
        <dbReference type="EMBL" id="MDT2600069.1"/>
    </source>
</evidence>